<evidence type="ECO:0000256" key="2">
    <source>
        <dbReference type="SAM" id="Phobius"/>
    </source>
</evidence>
<protein>
    <submittedName>
        <fullName evidence="3">Uncharacterized protein</fullName>
    </submittedName>
</protein>
<feature type="transmembrane region" description="Helical" evidence="2">
    <location>
        <begin position="393"/>
        <end position="413"/>
    </location>
</feature>
<feature type="transmembrane region" description="Helical" evidence="2">
    <location>
        <begin position="33"/>
        <end position="56"/>
    </location>
</feature>
<evidence type="ECO:0000256" key="1">
    <source>
        <dbReference type="SAM" id="MobiDB-lite"/>
    </source>
</evidence>
<reference evidence="3" key="1">
    <citation type="submission" date="2022-04" db="EMBL/GenBank/DDBJ databases">
        <title>Halocatena sp. nov., isolated from a salt lake.</title>
        <authorList>
            <person name="Cui H.-L."/>
        </authorList>
    </citation>
    <scope>NUCLEOTIDE SEQUENCE</scope>
    <source>
        <strain evidence="3">AD-1</strain>
    </source>
</reference>
<feature type="transmembrane region" description="Helical" evidence="2">
    <location>
        <begin position="246"/>
        <end position="266"/>
    </location>
</feature>
<keyword evidence="4" id="KW-1185">Reference proteome</keyword>
<dbReference type="AlphaFoldDB" id="A0A8U0A7S1"/>
<sequence length="535" mass="56761">MNARQDIRHGVRIARAEFVRELREATGDRRQMIGLLMMGLFYGGGLLFVLPGVYVLGQTVDSVNSIPYLGGIATVLPLLLLLLSMFRTGQQIGTIEGEELILLTAHPRAVVLGVIGAEIAHLAVWLGVPSGLIAVVFALGMGTPMLPVTAGLVLLPLFCWVSVWGYAGGIGMLRLFRWLPGLERLLKIGWVIAMLLIMFGSQYIGTAIADGTFSMEGLLETLTFEPLRSYAELVFIGTELSHSPSIGGVGVLGGLVLLTPLGLAVATKQAAVFWFTDDPTPEQPQRTERTSGGFDAPQPFGSNSARTIAWGHLVRAVRQPQEFAHLTMVLIYLGMGAAPLIQSAGIIGPIVAGLGIVLATQLAGMTFGLNPLGDDRPAFPLLLLTDVGPRTLVWSRVIAGLAIGVPIALLVPLGSIVVGTPVLPAVGFTVVGCAMCLTAATFAVGIGAAYPIYEEREFWGTETVVPSTGIMMVYLWVVSGGTVIGLLLTWSVLTGSGGFSPLVVAGVGVYLLMTVGVPYGSYRYAVRRYRTYTLQ</sequence>
<feature type="transmembrane region" description="Helical" evidence="2">
    <location>
        <begin position="499"/>
        <end position="520"/>
    </location>
</feature>
<proteinExistence type="predicted"/>
<organism evidence="3 4">
    <name type="scientific">Halocatena salina</name>
    <dbReference type="NCBI Taxonomy" id="2934340"/>
    <lineage>
        <taxon>Archaea</taxon>
        <taxon>Methanobacteriati</taxon>
        <taxon>Methanobacteriota</taxon>
        <taxon>Stenosarchaea group</taxon>
        <taxon>Halobacteria</taxon>
        <taxon>Halobacteriales</taxon>
        <taxon>Natronomonadaceae</taxon>
        <taxon>Halocatena</taxon>
    </lineage>
</organism>
<feature type="transmembrane region" description="Helical" evidence="2">
    <location>
        <begin position="145"/>
        <end position="167"/>
    </location>
</feature>
<evidence type="ECO:0000313" key="4">
    <source>
        <dbReference type="Proteomes" id="UP000831768"/>
    </source>
</evidence>
<dbReference type="EMBL" id="CP096019">
    <property type="protein sequence ID" value="UPM44063.1"/>
    <property type="molecule type" value="Genomic_DNA"/>
</dbReference>
<keyword evidence="2" id="KW-0472">Membrane</keyword>
<feature type="transmembrane region" description="Helical" evidence="2">
    <location>
        <begin position="347"/>
        <end position="372"/>
    </location>
</feature>
<feature type="transmembrane region" description="Helical" evidence="2">
    <location>
        <begin position="323"/>
        <end position="341"/>
    </location>
</feature>
<dbReference type="KEGG" id="haad:MW046_06375"/>
<feature type="transmembrane region" description="Helical" evidence="2">
    <location>
        <begin position="473"/>
        <end position="493"/>
    </location>
</feature>
<feature type="region of interest" description="Disordered" evidence="1">
    <location>
        <begin position="277"/>
        <end position="297"/>
    </location>
</feature>
<feature type="transmembrane region" description="Helical" evidence="2">
    <location>
        <begin position="425"/>
        <end position="453"/>
    </location>
</feature>
<feature type="transmembrane region" description="Helical" evidence="2">
    <location>
        <begin position="188"/>
        <end position="209"/>
    </location>
</feature>
<accession>A0A8U0A7S1</accession>
<keyword evidence="2" id="KW-0812">Transmembrane</keyword>
<dbReference type="GeneID" id="71927656"/>
<keyword evidence="2" id="KW-1133">Transmembrane helix</keyword>
<dbReference type="Proteomes" id="UP000831768">
    <property type="component" value="Chromosome"/>
</dbReference>
<feature type="transmembrane region" description="Helical" evidence="2">
    <location>
        <begin position="68"/>
        <end position="88"/>
    </location>
</feature>
<gene>
    <name evidence="3" type="ORF">MW046_06375</name>
</gene>
<dbReference type="RefSeq" id="WP_247994719.1">
    <property type="nucleotide sequence ID" value="NZ_CP096019.1"/>
</dbReference>
<name>A0A8U0A7S1_9EURY</name>
<feature type="transmembrane region" description="Helical" evidence="2">
    <location>
        <begin position="109"/>
        <end position="139"/>
    </location>
</feature>
<evidence type="ECO:0000313" key="3">
    <source>
        <dbReference type="EMBL" id="UPM44063.1"/>
    </source>
</evidence>